<dbReference type="InParanoid" id="A0A7M7MCA5"/>
<evidence type="ECO:0000256" key="8">
    <source>
        <dbReference type="ARBA" id="ARBA00023125"/>
    </source>
</evidence>
<feature type="domain" description="C2H2-type" evidence="14">
    <location>
        <begin position="325"/>
        <end position="352"/>
    </location>
</feature>
<comment type="similarity">
    <text evidence="11">Belongs to the snail C2H2-type zinc-finger protein family.</text>
</comment>
<dbReference type="GO" id="GO:0000981">
    <property type="term" value="F:DNA-binding transcription factor activity, RNA polymerase II-specific"/>
    <property type="evidence" value="ECO:0007669"/>
    <property type="project" value="TreeGrafter"/>
</dbReference>
<dbReference type="GeneID" id="111246366"/>
<feature type="domain" description="C2H2-type" evidence="14">
    <location>
        <begin position="299"/>
        <end position="321"/>
    </location>
</feature>
<dbReference type="GO" id="GO:0055059">
    <property type="term" value="P:asymmetric neuroblast division"/>
    <property type="evidence" value="ECO:0007669"/>
    <property type="project" value="UniProtKB-ARBA"/>
</dbReference>
<evidence type="ECO:0000256" key="12">
    <source>
        <dbReference type="PROSITE-ProRule" id="PRU00042"/>
    </source>
</evidence>
<dbReference type="GO" id="GO:0005634">
    <property type="term" value="C:nucleus"/>
    <property type="evidence" value="ECO:0007669"/>
    <property type="project" value="UniProtKB-SubCell"/>
</dbReference>
<dbReference type="EnsemblMetazoa" id="XM_022795850">
    <property type="protein sequence ID" value="XP_022651585"/>
    <property type="gene ID" value="LOC111246366"/>
</dbReference>
<keyword evidence="4" id="KW-0677">Repeat</keyword>
<dbReference type="FunFam" id="3.30.160.60:FF:000508">
    <property type="entry name" value="Myeloid zinc finger 1"/>
    <property type="match status" value="1"/>
</dbReference>
<keyword evidence="16" id="KW-1185">Reference proteome</keyword>
<comment type="subcellular location">
    <subcellularLocation>
        <location evidence="1">Nucleus</location>
    </subcellularLocation>
</comment>
<dbReference type="OrthoDB" id="5428132at2759"/>
<protein>
    <recommendedName>
        <fullName evidence="14">C2H2-type domain-containing protein</fullName>
    </recommendedName>
</protein>
<feature type="compositionally biased region" description="Basic and acidic residues" evidence="13">
    <location>
        <begin position="212"/>
        <end position="228"/>
    </location>
</feature>
<feature type="region of interest" description="Disordered" evidence="13">
    <location>
        <begin position="212"/>
        <end position="264"/>
    </location>
</feature>
<evidence type="ECO:0000256" key="2">
    <source>
        <dbReference type="ARBA" id="ARBA00006991"/>
    </source>
</evidence>
<evidence type="ECO:0000256" key="3">
    <source>
        <dbReference type="ARBA" id="ARBA00022723"/>
    </source>
</evidence>
<dbReference type="InterPro" id="IPR013087">
    <property type="entry name" value="Znf_C2H2_type"/>
</dbReference>
<evidence type="ECO:0000256" key="4">
    <source>
        <dbReference type="ARBA" id="ARBA00022737"/>
    </source>
</evidence>
<feature type="compositionally biased region" description="Polar residues" evidence="13">
    <location>
        <begin position="229"/>
        <end position="247"/>
    </location>
</feature>
<dbReference type="GO" id="GO:0008270">
    <property type="term" value="F:zinc ion binding"/>
    <property type="evidence" value="ECO:0007669"/>
    <property type="project" value="UniProtKB-KW"/>
</dbReference>
<dbReference type="PANTHER" id="PTHR24388">
    <property type="entry name" value="ZINC FINGER PROTEIN"/>
    <property type="match status" value="1"/>
</dbReference>
<proteinExistence type="inferred from homology"/>
<keyword evidence="5 12" id="KW-0863">Zinc-finger</keyword>
<evidence type="ECO:0000259" key="14">
    <source>
        <dbReference type="PROSITE" id="PS50157"/>
    </source>
</evidence>
<dbReference type="PROSITE" id="PS00028">
    <property type="entry name" value="ZINC_FINGER_C2H2_1"/>
    <property type="match status" value="3"/>
</dbReference>
<evidence type="ECO:0000256" key="1">
    <source>
        <dbReference type="ARBA" id="ARBA00004123"/>
    </source>
</evidence>
<dbReference type="InterPro" id="IPR036236">
    <property type="entry name" value="Znf_C2H2_sf"/>
</dbReference>
<evidence type="ECO:0000313" key="15">
    <source>
        <dbReference type="EnsemblMetazoa" id="XP_022651585"/>
    </source>
</evidence>
<sequence length="407" mass="45106">MPRSFLLCHRRYKHKWRLALRHAAEEMGALDVEGLEAEICLGPSGELPSFSLSKSHPEVWHEDDDALGGYDSATSAKSFTDLQPAAMSPRSDSSGDCVVPQLYHPTMQASSNMQALSVNFHRFPFMALEPPRQDRYVHTHPLNMQEGDTAKKLPGQGSIEVPQVESILPPPTASEVGTVDDSLQVQAIENSLKRGSMMDALLEQVRAARKALRDNDPDTAPHLKERDVSVTSSPADESRALESTSKFCISPPHETDMKETEGDTEDNGHSCCDCGDSFESVPELEAHRSKKQSSCKRARRCPHCEKMYVSLPALSMHIRTHGAGCQCPYCGKRFSRPWLLQGHIRTHTGEKPFSCPQCGKAFADKSNLRAHIQTHSSAKPFTCGRCGKAFALKSYLYKHEESSCLKK</sequence>
<dbReference type="GO" id="GO:0000978">
    <property type="term" value="F:RNA polymerase II cis-regulatory region sequence-specific DNA binding"/>
    <property type="evidence" value="ECO:0007669"/>
    <property type="project" value="TreeGrafter"/>
</dbReference>
<dbReference type="SUPFAM" id="SSF57667">
    <property type="entry name" value="beta-beta-alpha zinc fingers"/>
    <property type="match status" value="2"/>
</dbReference>
<reference evidence="15" key="1">
    <citation type="submission" date="2021-01" db="UniProtKB">
        <authorList>
            <consortium name="EnsemblMetazoa"/>
        </authorList>
    </citation>
    <scope>IDENTIFICATION</scope>
</reference>
<organism evidence="15 16">
    <name type="scientific">Varroa destructor</name>
    <name type="common">Honeybee mite</name>
    <dbReference type="NCBI Taxonomy" id="109461"/>
    <lineage>
        <taxon>Eukaryota</taxon>
        <taxon>Metazoa</taxon>
        <taxon>Ecdysozoa</taxon>
        <taxon>Arthropoda</taxon>
        <taxon>Chelicerata</taxon>
        <taxon>Arachnida</taxon>
        <taxon>Acari</taxon>
        <taxon>Parasitiformes</taxon>
        <taxon>Mesostigmata</taxon>
        <taxon>Gamasina</taxon>
        <taxon>Dermanyssoidea</taxon>
        <taxon>Varroidae</taxon>
        <taxon>Varroa</taxon>
    </lineage>
</organism>
<evidence type="ECO:0000256" key="13">
    <source>
        <dbReference type="SAM" id="MobiDB-lite"/>
    </source>
</evidence>
<accession>A0A7M7MCA5</accession>
<dbReference type="AlphaFoldDB" id="A0A7M7MCA5"/>
<keyword evidence="3" id="KW-0479">Metal-binding</keyword>
<evidence type="ECO:0000256" key="9">
    <source>
        <dbReference type="ARBA" id="ARBA00023163"/>
    </source>
</evidence>
<evidence type="ECO:0000256" key="10">
    <source>
        <dbReference type="ARBA" id="ARBA00023242"/>
    </source>
</evidence>
<comment type="similarity">
    <text evidence="2">Belongs to the krueppel C2H2-type zinc-finger protein family.</text>
</comment>
<dbReference type="FunFam" id="3.30.160.60:FF:000043">
    <property type="entry name" value="Scratch family zinc finger 2"/>
    <property type="match status" value="1"/>
</dbReference>
<keyword evidence="6" id="KW-0862">Zinc</keyword>
<dbReference type="RefSeq" id="XP_022651585.1">
    <property type="nucleotide sequence ID" value="XM_022795850.1"/>
</dbReference>
<feature type="domain" description="C2H2-type" evidence="14">
    <location>
        <begin position="353"/>
        <end position="380"/>
    </location>
</feature>
<evidence type="ECO:0000256" key="5">
    <source>
        <dbReference type="ARBA" id="ARBA00022771"/>
    </source>
</evidence>
<evidence type="ECO:0000256" key="11">
    <source>
        <dbReference type="ARBA" id="ARBA00037948"/>
    </source>
</evidence>
<keyword evidence="7" id="KW-0805">Transcription regulation</keyword>
<dbReference type="KEGG" id="vde:111246366"/>
<evidence type="ECO:0000256" key="6">
    <source>
        <dbReference type="ARBA" id="ARBA00022833"/>
    </source>
</evidence>
<evidence type="ECO:0000313" key="16">
    <source>
        <dbReference type="Proteomes" id="UP000594260"/>
    </source>
</evidence>
<dbReference type="PROSITE" id="PS50157">
    <property type="entry name" value="ZINC_FINGER_C2H2_2"/>
    <property type="match status" value="4"/>
</dbReference>
<evidence type="ECO:0000256" key="7">
    <source>
        <dbReference type="ARBA" id="ARBA00023015"/>
    </source>
</evidence>
<feature type="domain" description="C2H2-type" evidence="14">
    <location>
        <begin position="381"/>
        <end position="407"/>
    </location>
</feature>
<dbReference type="GO" id="GO:2000177">
    <property type="term" value="P:regulation of neural precursor cell proliferation"/>
    <property type="evidence" value="ECO:0007669"/>
    <property type="project" value="UniProtKB-ARBA"/>
</dbReference>
<name>A0A7M7MCA5_VARDE</name>
<dbReference type="SMART" id="SM00355">
    <property type="entry name" value="ZnF_C2H2"/>
    <property type="match status" value="5"/>
</dbReference>
<dbReference type="GO" id="GO:0042802">
    <property type="term" value="F:identical protein binding"/>
    <property type="evidence" value="ECO:0007669"/>
    <property type="project" value="UniProtKB-ARBA"/>
</dbReference>
<dbReference type="PANTHER" id="PTHR24388:SF100">
    <property type="entry name" value="ZINC FINGER PROTEIN 423"/>
    <property type="match status" value="1"/>
</dbReference>
<dbReference type="InterPro" id="IPR050527">
    <property type="entry name" value="Snail/Krueppel_Znf"/>
</dbReference>
<dbReference type="Gene3D" id="3.30.160.60">
    <property type="entry name" value="Classic Zinc Finger"/>
    <property type="match status" value="4"/>
</dbReference>
<dbReference type="Pfam" id="PF00096">
    <property type="entry name" value="zf-C2H2"/>
    <property type="match status" value="3"/>
</dbReference>
<dbReference type="OMA" id="HPEVWHE"/>
<dbReference type="GO" id="GO:0060562">
    <property type="term" value="P:epithelial tube morphogenesis"/>
    <property type="evidence" value="ECO:0007669"/>
    <property type="project" value="UniProtKB-ARBA"/>
</dbReference>
<keyword evidence="8" id="KW-0238">DNA-binding</keyword>
<keyword evidence="9" id="KW-0804">Transcription</keyword>
<keyword evidence="10" id="KW-0539">Nucleus</keyword>
<dbReference type="FunFam" id="3.30.160.60:FF:000207">
    <property type="entry name" value="zinc finger protein SNAI2"/>
    <property type="match status" value="1"/>
</dbReference>
<dbReference type="Proteomes" id="UP000594260">
    <property type="component" value="Unplaced"/>
</dbReference>